<comment type="similarity">
    <text evidence="2 16">Belongs to the class-I pyridine nucleotide-disulfide oxidoreductase family.</text>
</comment>
<dbReference type="Gene3D" id="3.50.50.60">
    <property type="entry name" value="FAD/NAD(P)-binding domain"/>
    <property type="match status" value="2"/>
</dbReference>
<dbReference type="EC" id="1.8.1.4" evidence="3 16"/>
<feature type="active site" description="Proton acceptor" evidence="13">
    <location>
        <position position="537"/>
    </location>
</feature>
<dbReference type="Gene3D" id="3.30.390.30">
    <property type="match status" value="1"/>
</dbReference>
<dbReference type="InterPro" id="IPR023753">
    <property type="entry name" value="FAD/NAD-binding_dom"/>
</dbReference>
<dbReference type="PRINTS" id="PR00368">
    <property type="entry name" value="FADPNR"/>
</dbReference>
<sequence>MKEIVMPKLGLTMTEGTVAAWHKAEGDAVKEGEALFDVETDKLTNTIEASASGTLLKIYVPAGGSAKCLEKVAVIGAEGEAVPDAASAAAAAPAAEKPAAAGADSVLVIGGGPGGYVAAIRAAQLGASVTLVESVKIGGTCLNRGCMPTKALLHSAEVYELATKSADIGILGRDVGVDWARVQANRQSVSDRLTSGVAALMRANKIRVVDGKAEFTGPKTVQVGAETISADKVIIAVGSKPNMPPVPGLAESKAALDSTGALTLDHIPESLAVIGGGVIGLELGSVYMRFGTKVTVIEMLPRLLPLMDAELTGLVRAQLEAEGMEILTDASVVSVSDTASGAELKVKTASGERVIAAEKILVSTGRSPLTEGLGLDKAGVRLDKGYIVTDEHLETSVKGVYAVGDCNGKLMLAHAAMAMGEAAAENAMGGSSVFDAAASPSCAYIGPEFACVGLTEADCAARGIEVKVGRFPTSANGKSLVVGAVNGMVKVIAGAKYGEILGVHILADRATDIIEEAALAIRLEATIDELVDTIHCHPTVSEALREAALAAEKRAVHIPNKK</sequence>
<keyword evidence="5" id="KW-0963">Cytoplasm</keyword>
<organism evidence="18 19">
    <name type="scientific">Candidatus Scatomorpha merdipullorum</name>
    <dbReference type="NCBI Taxonomy" id="2840927"/>
    <lineage>
        <taxon>Bacteria</taxon>
        <taxon>Bacillati</taxon>
        <taxon>Bacillota</taxon>
        <taxon>Clostridia</taxon>
        <taxon>Eubacteriales</taxon>
        <taxon>Candidatus Scatomorpha</taxon>
    </lineage>
</organism>
<evidence type="ECO:0000256" key="4">
    <source>
        <dbReference type="ARBA" id="ARBA00016961"/>
    </source>
</evidence>
<evidence type="ECO:0000256" key="2">
    <source>
        <dbReference type="ARBA" id="ARBA00007532"/>
    </source>
</evidence>
<dbReference type="FunFam" id="3.30.390.30:FF:000001">
    <property type="entry name" value="Dihydrolipoyl dehydrogenase"/>
    <property type="match status" value="1"/>
</dbReference>
<dbReference type="PANTHER" id="PTHR22912:SF217">
    <property type="entry name" value="DIHYDROLIPOYL DEHYDROGENASE"/>
    <property type="match status" value="1"/>
</dbReference>
<dbReference type="Pfam" id="PF02852">
    <property type="entry name" value="Pyr_redox_dim"/>
    <property type="match status" value="1"/>
</dbReference>
<keyword evidence="8 16" id="KW-0560">Oxidoreductase</keyword>
<keyword evidence="10" id="KW-1015">Disulfide bond</keyword>
<gene>
    <name evidence="18" type="primary">lpdA</name>
    <name evidence="18" type="ORF">IAC18_02700</name>
</gene>
<evidence type="ECO:0000256" key="5">
    <source>
        <dbReference type="ARBA" id="ARBA00022490"/>
    </source>
</evidence>
<keyword evidence="14" id="KW-0547">Nucleotide-binding</keyword>
<feature type="binding site" evidence="14">
    <location>
        <position position="365"/>
    </location>
    <ligand>
        <name>NAD(+)</name>
        <dbReference type="ChEBI" id="CHEBI:57540"/>
    </ligand>
</feature>
<dbReference type="InterPro" id="IPR050151">
    <property type="entry name" value="Class-I_Pyr_Nuc-Dis_Oxidored"/>
</dbReference>
<dbReference type="PRINTS" id="PR00411">
    <property type="entry name" value="PNDRDTASEI"/>
</dbReference>
<dbReference type="InterPro" id="IPR016156">
    <property type="entry name" value="FAD/NAD-linked_Rdtase_dimer_sf"/>
</dbReference>
<comment type="subcellular location">
    <subcellularLocation>
        <location evidence="1">Cytoplasm</location>
    </subcellularLocation>
</comment>
<evidence type="ECO:0000256" key="9">
    <source>
        <dbReference type="ARBA" id="ARBA00023027"/>
    </source>
</evidence>
<dbReference type="Pfam" id="PF00364">
    <property type="entry name" value="Biotin_lipoyl"/>
    <property type="match status" value="1"/>
</dbReference>
<comment type="catalytic activity">
    <reaction evidence="12 16">
        <text>N(6)-[(R)-dihydrolipoyl]-L-lysyl-[protein] + NAD(+) = N(6)-[(R)-lipoyl]-L-lysyl-[protein] + NADH + H(+)</text>
        <dbReference type="Rhea" id="RHEA:15045"/>
        <dbReference type="Rhea" id="RHEA-COMP:10474"/>
        <dbReference type="Rhea" id="RHEA-COMP:10475"/>
        <dbReference type="ChEBI" id="CHEBI:15378"/>
        <dbReference type="ChEBI" id="CHEBI:57540"/>
        <dbReference type="ChEBI" id="CHEBI:57945"/>
        <dbReference type="ChEBI" id="CHEBI:83099"/>
        <dbReference type="ChEBI" id="CHEBI:83100"/>
        <dbReference type="EC" id="1.8.1.4"/>
    </reaction>
</comment>
<feature type="disulfide bond" description="Redox-active" evidence="15">
    <location>
        <begin position="141"/>
        <end position="146"/>
    </location>
</feature>
<feature type="binding site" evidence="14">
    <location>
        <begin position="411"/>
        <end position="414"/>
    </location>
    <ligand>
        <name>FAD</name>
        <dbReference type="ChEBI" id="CHEBI:57692"/>
    </ligand>
</feature>
<dbReference type="SUPFAM" id="SSF51230">
    <property type="entry name" value="Single hybrid motif"/>
    <property type="match status" value="1"/>
</dbReference>
<feature type="binding site" evidence="14">
    <location>
        <position position="298"/>
    </location>
    <ligand>
        <name>NAD(+)</name>
        <dbReference type="ChEBI" id="CHEBI:57540"/>
    </ligand>
</feature>
<dbReference type="GO" id="GO:0005737">
    <property type="term" value="C:cytoplasm"/>
    <property type="evidence" value="ECO:0007669"/>
    <property type="project" value="UniProtKB-SubCell"/>
</dbReference>
<feature type="binding site" evidence="14">
    <location>
        <begin position="275"/>
        <end position="282"/>
    </location>
    <ligand>
        <name>NAD(+)</name>
        <dbReference type="ChEBI" id="CHEBI:57540"/>
    </ligand>
</feature>
<evidence type="ECO:0000256" key="14">
    <source>
        <dbReference type="PIRSR" id="PIRSR000350-3"/>
    </source>
</evidence>
<evidence type="ECO:0000256" key="8">
    <source>
        <dbReference type="ARBA" id="ARBA00023002"/>
    </source>
</evidence>
<dbReference type="GO" id="GO:0006103">
    <property type="term" value="P:2-oxoglutarate metabolic process"/>
    <property type="evidence" value="ECO:0007669"/>
    <property type="project" value="TreeGrafter"/>
</dbReference>
<evidence type="ECO:0000313" key="18">
    <source>
        <dbReference type="EMBL" id="HIS66453.1"/>
    </source>
</evidence>
<dbReference type="PROSITE" id="PS00076">
    <property type="entry name" value="PYRIDINE_REDOX_1"/>
    <property type="match status" value="1"/>
</dbReference>
<evidence type="ECO:0000256" key="11">
    <source>
        <dbReference type="ARBA" id="ARBA00023284"/>
    </source>
</evidence>
<dbReference type="Gene3D" id="2.40.50.100">
    <property type="match status" value="1"/>
</dbReference>
<dbReference type="InterPro" id="IPR036188">
    <property type="entry name" value="FAD/NAD-bd_sf"/>
</dbReference>
<comment type="cofactor">
    <cofactor evidence="14 16">
        <name>FAD</name>
        <dbReference type="ChEBI" id="CHEBI:57692"/>
    </cofactor>
    <text evidence="14 16">Binds 1 FAD per subunit.</text>
</comment>
<evidence type="ECO:0000256" key="7">
    <source>
        <dbReference type="ARBA" id="ARBA00022827"/>
    </source>
</evidence>
<evidence type="ECO:0000256" key="16">
    <source>
        <dbReference type="RuleBase" id="RU003692"/>
    </source>
</evidence>
<dbReference type="InterPro" id="IPR001100">
    <property type="entry name" value="Pyr_nuc-diS_OxRdtase"/>
</dbReference>
<accession>A0A9D1FCM9</accession>
<dbReference type="Pfam" id="PF07992">
    <property type="entry name" value="Pyr_redox_2"/>
    <property type="match status" value="1"/>
</dbReference>
<evidence type="ECO:0000256" key="13">
    <source>
        <dbReference type="PIRSR" id="PIRSR000350-2"/>
    </source>
</evidence>
<proteinExistence type="inferred from homology"/>
<evidence type="ECO:0000256" key="6">
    <source>
        <dbReference type="ARBA" id="ARBA00022630"/>
    </source>
</evidence>
<dbReference type="NCBIfam" id="TIGR01350">
    <property type="entry name" value="lipoamide_DH"/>
    <property type="match status" value="1"/>
</dbReference>
<evidence type="ECO:0000256" key="10">
    <source>
        <dbReference type="ARBA" id="ARBA00023157"/>
    </source>
</evidence>
<evidence type="ECO:0000256" key="12">
    <source>
        <dbReference type="ARBA" id="ARBA00049187"/>
    </source>
</evidence>
<dbReference type="InterPro" id="IPR004099">
    <property type="entry name" value="Pyr_nucl-diS_OxRdtase_dimer"/>
</dbReference>
<comment type="miscellaneous">
    <text evidence="16">The active site is a redox-active disulfide bond.</text>
</comment>
<dbReference type="SUPFAM" id="SSF55424">
    <property type="entry name" value="FAD/NAD-linked reductases, dimerisation (C-terminal) domain"/>
    <property type="match status" value="1"/>
</dbReference>
<dbReference type="GO" id="GO:0004148">
    <property type="term" value="F:dihydrolipoyl dehydrogenase (NADH) activity"/>
    <property type="evidence" value="ECO:0007669"/>
    <property type="project" value="UniProtKB-EC"/>
</dbReference>
<comment type="caution">
    <text evidence="18">The sequence shown here is derived from an EMBL/GenBank/DDBJ whole genome shotgun (WGS) entry which is preliminary data.</text>
</comment>
<keyword evidence="9 14" id="KW-0520">NAD</keyword>
<dbReference type="PIRSF" id="PIRSF000350">
    <property type="entry name" value="Mercury_reductase_MerA"/>
    <property type="match status" value="1"/>
</dbReference>
<dbReference type="InterPro" id="IPR011053">
    <property type="entry name" value="Single_hybrid_motif"/>
</dbReference>
<name>A0A9D1FCM9_9FIRM</name>
<evidence type="ECO:0000256" key="3">
    <source>
        <dbReference type="ARBA" id="ARBA00012608"/>
    </source>
</evidence>
<dbReference type="PROSITE" id="PS50968">
    <property type="entry name" value="BIOTINYL_LIPOYL"/>
    <property type="match status" value="1"/>
</dbReference>
<evidence type="ECO:0000313" key="19">
    <source>
        <dbReference type="Proteomes" id="UP000824001"/>
    </source>
</evidence>
<dbReference type="AlphaFoldDB" id="A0A9D1FCM9"/>
<feature type="binding site" evidence="14">
    <location>
        <position position="405"/>
    </location>
    <ligand>
        <name>FAD</name>
        <dbReference type="ChEBI" id="CHEBI:57692"/>
    </ligand>
</feature>
<dbReference type="CDD" id="cd06849">
    <property type="entry name" value="lipoyl_domain"/>
    <property type="match status" value="1"/>
</dbReference>
<keyword evidence="11 16" id="KW-0676">Redox-active center</keyword>
<evidence type="ECO:0000256" key="15">
    <source>
        <dbReference type="PIRSR" id="PIRSR000350-4"/>
    </source>
</evidence>
<dbReference type="SUPFAM" id="SSF51905">
    <property type="entry name" value="FAD/NAD(P)-binding domain"/>
    <property type="match status" value="1"/>
</dbReference>
<evidence type="ECO:0000259" key="17">
    <source>
        <dbReference type="PROSITE" id="PS50968"/>
    </source>
</evidence>
<dbReference type="EMBL" id="DVJK01000072">
    <property type="protein sequence ID" value="HIS66453.1"/>
    <property type="molecule type" value="Genomic_DNA"/>
</dbReference>
<feature type="binding site" evidence="14">
    <location>
        <position position="150"/>
    </location>
    <ligand>
        <name>FAD</name>
        <dbReference type="ChEBI" id="CHEBI:57692"/>
    </ligand>
</feature>
<feature type="domain" description="Lipoyl-binding" evidence="17">
    <location>
        <begin position="1"/>
        <end position="76"/>
    </location>
</feature>
<dbReference type="InterPro" id="IPR012999">
    <property type="entry name" value="Pyr_OxRdtase_I_AS"/>
</dbReference>
<evidence type="ECO:0000256" key="1">
    <source>
        <dbReference type="ARBA" id="ARBA00004496"/>
    </source>
</evidence>
<dbReference type="GO" id="GO:0050660">
    <property type="term" value="F:flavin adenine dinucleotide binding"/>
    <property type="evidence" value="ECO:0007669"/>
    <property type="project" value="InterPro"/>
</dbReference>
<dbReference type="Proteomes" id="UP000824001">
    <property type="component" value="Unassembled WGS sequence"/>
</dbReference>
<protein>
    <recommendedName>
        <fullName evidence="4 16">Dihydrolipoyl dehydrogenase</fullName>
        <ecNumber evidence="3 16">1.8.1.4</ecNumber>
    </recommendedName>
</protein>
<keyword evidence="7 14" id="KW-0274">FAD</keyword>
<reference evidence="18" key="2">
    <citation type="journal article" date="2021" name="PeerJ">
        <title>Extensive microbial diversity within the chicken gut microbiome revealed by metagenomics and culture.</title>
        <authorList>
            <person name="Gilroy R."/>
            <person name="Ravi A."/>
            <person name="Getino M."/>
            <person name="Pursley I."/>
            <person name="Horton D.L."/>
            <person name="Alikhan N.F."/>
            <person name="Baker D."/>
            <person name="Gharbi K."/>
            <person name="Hall N."/>
            <person name="Watson M."/>
            <person name="Adriaenssens E.M."/>
            <person name="Foster-Nyarko E."/>
            <person name="Jarju S."/>
            <person name="Secka A."/>
            <person name="Antonio M."/>
            <person name="Oren A."/>
            <person name="Chaudhuri R.R."/>
            <person name="La Ragione R."/>
            <person name="Hildebrand F."/>
            <person name="Pallen M.J."/>
        </authorList>
    </citation>
    <scope>NUCLEOTIDE SEQUENCE</scope>
    <source>
        <strain evidence="18">ChiHjej10B9-9673</strain>
    </source>
</reference>
<dbReference type="InterPro" id="IPR000089">
    <property type="entry name" value="Biotin_lipoyl"/>
</dbReference>
<reference evidence="18" key="1">
    <citation type="submission" date="2020-10" db="EMBL/GenBank/DDBJ databases">
        <authorList>
            <person name="Gilroy R."/>
        </authorList>
    </citation>
    <scope>NUCLEOTIDE SEQUENCE</scope>
    <source>
        <strain evidence="18">ChiHjej10B9-9673</strain>
    </source>
</reference>
<dbReference type="PANTHER" id="PTHR22912">
    <property type="entry name" value="DISULFIDE OXIDOREDUCTASE"/>
    <property type="match status" value="1"/>
</dbReference>
<dbReference type="InterPro" id="IPR006258">
    <property type="entry name" value="Lipoamide_DH"/>
</dbReference>
<keyword evidence="6 16" id="KW-0285">Flavoprotein</keyword>